<feature type="signal peptide" evidence="10">
    <location>
        <begin position="1"/>
        <end position="24"/>
    </location>
</feature>
<evidence type="ECO:0000256" key="9">
    <source>
        <dbReference type="RuleBase" id="RU361169"/>
    </source>
</evidence>
<dbReference type="InterPro" id="IPR011050">
    <property type="entry name" value="Pectin_lyase_fold/virulence"/>
</dbReference>
<keyword evidence="5 9" id="KW-0378">Hydrolase</keyword>
<dbReference type="OrthoDB" id="187139at2759"/>
<protein>
    <recommendedName>
        <fullName evidence="13">Polygalacturonase</fullName>
    </recommendedName>
</protein>
<dbReference type="GO" id="GO:0004650">
    <property type="term" value="F:polygalacturonase activity"/>
    <property type="evidence" value="ECO:0007669"/>
    <property type="project" value="InterPro"/>
</dbReference>
<comment type="similarity">
    <text evidence="2 9">Belongs to the glycosyl hydrolase 28 family.</text>
</comment>
<evidence type="ECO:0000256" key="2">
    <source>
        <dbReference type="ARBA" id="ARBA00008834"/>
    </source>
</evidence>
<keyword evidence="12" id="KW-1185">Reference proteome</keyword>
<dbReference type="OMA" id="PISRMWI"/>
<dbReference type="EMBL" id="CM010725">
    <property type="protein sequence ID" value="RZC84785.1"/>
    <property type="molecule type" value="Genomic_DNA"/>
</dbReference>
<evidence type="ECO:0000256" key="4">
    <source>
        <dbReference type="ARBA" id="ARBA00022525"/>
    </source>
</evidence>
<accession>A0A4Y7LKZ9</accession>
<evidence type="ECO:0000256" key="1">
    <source>
        <dbReference type="ARBA" id="ARBA00004191"/>
    </source>
</evidence>
<evidence type="ECO:0000313" key="11">
    <source>
        <dbReference type="EMBL" id="RZC84785.1"/>
    </source>
</evidence>
<dbReference type="STRING" id="3469.A0A4Y7LKZ9"/>
<feature type="chain" id="PRO_5021454360" description="Polygalacturonase" evidence="10">
    <location>
        <begin position="25"/>
        <end position="410"/>
    </location>
</feature>
<dbReference type="GO" id="GO:0005975">
    <property type="term" value="P:carbohydrate metabolic process"/>
    <property type="evidence" value="ECO:0007669"/>
    <property type="project" value="InterPro"/>
</dbReference>
<evidence type="ECO:0008006" key="13">
    <source>
        <dbReference type="Google" id="ProtNLM"/>
    </source>
</evidence>
<dbReference type="SUPFAM" id="SSF51126">
    <property type="entry name" value="Pectin lyase-like"/>
    <property type="match status" value="1"/>
</dbReference>
<dbReference type="Gramene" id="RZC84785">
    <property type="protein sequence ID" value="RZC84785"/>
    <property type="gene ID" value="C5167_047567"/>
</dbReference>
<evidence type="ECO:0000256" key="6">
    <source>
        <dbReference type="ARBA" id="ARBA00023295"/>
    </source>
</evidence>
<evidence type="ECO:0000313" key="12">
    <source>
        <dbReference type="Proteomes" id="UP000316621"/>
    </source>
</evidence>
<keyword evidence="7" id="KW-0961">Cell wall biogenesis/degradation</keyword>
<evidence type="ECO:0000256" key="8">
    <source>
        <dbReference type="PROSITE-ProRule" id="PRU10052"/>
    </source>
</evidence>
<dbReference type="Gene3D" id="2.160.20.10">
    <property type="entry name" value="Single-stranded right-handed beta-helix, Pectin lyase-like"/>
    <property type="match status" value="1"/>
</dbReference>
<organism evidence="11 12">
    <name type="scientific">Papaver somniferum</name>
    <name type="common">Opium poppy</name>
    <dbReference type="NCBI Taxonomy" id="3469"/>
    <lineage>
        <taxon>Eukaryota</taxon>
        <taxon>Viridiplantae</taxon>
        <taxon>Streptophyta</taxon>
        <taxon>Embryophyta</taxon>
        <taxon>Tracheophyta</taxon>
        <taxon>Spermatophyta</taxon>
        <taxon>Magnoliopsida</taxon>
        <taxon>Ranunculales</taxon>
        <taxon>Papaveraceae</taxon>
        <taxon>Papaveroideae</taxon>
        <taxon>Papaver</taxon>
    </lineage>
</organism>
<keyword evidence="10" id="KW-0732">Signal</keyword>
<dbReference type="Pfam" id="PF00295">
    <property type="entry name" value="Glyco_hydro_28"/>
    <property type="match status" value="1"/>
</dbReference>
<keyword evidence="4" id="KW-0964">Secreted</keyword>
<keyword evidence="3" id="KW-0134">Cell wall</keyword>
<proteinExistence type="inferred from homology"/>
<sequence length="410" mass="43588">MQAVNIVFLIFGVVIATHIHDVVAQGVFNVLDSGAKGDGISDDTQAFIKAWDATCKEPTGIPKMVIPKGKSFLVMPTTFPGPCKAKNISVELAGTIVAPESPKAWAGKDSGGWLIFANIAGLKVYGGGVIDGRGKAWWEQSCHNPKSLNHAGCSKRQPTAIHFIKTDGGQFRDITVQNGQMFHVALMGLDGFEAYNIKINAPTEAPNTDGIHTMNVKNVVIADSQFRSGDDCVSIGEGSSFVYVRNCHCGPGHGVSIGSLGSGGTNVAVEEIHVEKIEFVGTMFGCRIKTYPGGKGYCRKVTYKNSNFTNVLNPIFIDQYYFTPETVNEGSAVKISDVTFEGLTGTADTLVPSAITMKCSKMLGCDGIKFNKINITPVKPGVKLVSTVKNARGAILGPVEPAVPDLVKSA</sequence>
<comment type="subcellular location">
    <subcellularLocation>
        <location evidence="1">Secreted</location>
        <location evidence="1">Cell wall</location>
    </subcellularLocation>
</comment>
<dbReference type="InterPro" id="IPR000743">
    <property type="entry name" value="Glyco_hydro_28"/>
</dbReference>
<dbReference type="GO" id="GO:0071555">
    <property type="term" value="P:cell wall organization"/>
    <property type="evidence" value="ECO:0007669"/>
    <property type="project" value="UniProtKB-KW"/>
</dbReference>
<reference evidence="11 12" key="1">
    <citation type="journal article" date="2018" name="Science">
        <title>The opium poppy genome and morphinan production.</title>
        <authorList>
            <person name="Guo L."/>
            <person name="Winzer T."/>
            <person name="Yang X."/>
            <person name="Li Y."/>
            <person name="Ning Z."/>
            <person name="He Z."/>
            <person name="Teodor R."/>
            <person name="Lu Y."/>
            <person name="Bowser T.A."/>
            <person name="Graham I.A."/>
            <person name="Ye K."/>
        </authorList>
    </citation>
    <scope>NUCLEOTIDE SEQUENCE [LARGE SCALE GENOMIC DNA]</scope>
    <source>
        <strain evidence="12">cv. HN1</strain>
        <tissue evidence="11">Leaves</tissue>
    </source>
</reference>
<dbReference type="PROSITE" id="PS00502">
    <property type="entry name" value="POLYGALACTURONASE"/>
    <property type="match status" value="1"/>
</dbReference>
<dbReference type="InterPro" id="IPR012334">
    <property type="entry name" value="Pectin_lyas_fold"/>
</dbReference>
<evidence type="ECO:0000256" key="3">
    <source>
        <dbReference type="ARBA" id="ARBA00022512"/>
    </source>
</evidence>
<feature type="active site" evidence="8">
    <location>
        <position position="253"/>
    </location>
</feature>
<evidence type="ECO:0000256" key="10">
    <source>
        <dbReference type="SAM" id="SignalP"/>
    </source>
</evidence>
<name>A0A4Y7LKZ9_PAPSO</name>
<dbReference type="AlphaFoldDB" id="A0A4Y7LKZ9"/>
<dbReference type="PANTHER" id="PTHR31375">
    <property type="match status" value="1"/>
</dbReference>
<gene>
    <name evidence="11" type="ORF">C5167_047567</name>
</gene>
<keyword evidence="6 9" id="KW-0326">Glycosidase</keyword>
<evidence type="ECO:0000256" key="5">
    <source>
        <dbReference type="ARBA" id="ARBA00022801"/>
    </source>
</evidence>
<evidence type="ECO:0000256" key="7">
    <source>
        <dbReference type="ARBA" id="ARBA00023316"/>
    </source>
</evidence>
<dbReference type="Proteomes" id="UP000316621">
    <property type="component" value="Chromosome 11"/>
</dbReference>